<dbReference type="KEGG" id="mav:MAV_5074"/>
<evidence type="ECO:0000313" key="7">
    <source>
        <dbReference type="EMBL" id="ABK69037.1"/>
    </source>
</evidence>
<dbReference type="GO" id="GO:0006107">
    <property type="term" value="P:oxaloacetate metabolic process"/>
    <property type="evidence" value="ECO:0007669"/>
    <property type="project" value="TreeGrafter"/>
</dbReference>
<dbReference type="InterPro" id="IPR015813">
    <property type="entry name" value="Pyrv/PenolPyrv_kinase-like_dom"/>
</dbReference>
<feature type="domain" description="HpcH/HpaI aldolase/citrate lyase" evidence="6">
    <location>
        <begin position="9"/>
        <end position="212"/>
    </location>
</feature>
<reference evidence="7 8" key="1">
    <citation type="submission" date="2006-10" db="EMBL/GenBank/DDBJ databases">
        <authorList>
            <person name="Fleischmann R.D."/>
            <person name="Dodson R.J."/>
            <person name="Haft D.H."/>
            <person name="Merkel J.S."/>
            <person name="Nelson W.C."/>
            <person name="Fraser C.M."/>
        </authorList>
    </citation>
    <scope>NUCLEOTIDE SEQUENCE [LARGE SCALE GENOMIC DNA]</scope>
    <source>
        <strain evidence="7 8">104</strain>
    </source>
</reference>
<dbReference type="HOGENOM" id="CLU_044864_2_0_11"/>
<evidence type="ECO:0000256" key="4">
    <source>
        <dbReference type="PIRSR" id="PIRSR015582-1"/>
    </source>
</evidence>
<dbReference type="Pfam" id="PF03328">
    <property type="entry name" value="HpcH_HpaI"/>
    <property type="match status" value="1"/>
</dbReference>
<evidence type="ECO:0000256" key="2">
    <source>
        <dbReference type="ARBA" id="ARBA00022723"/>
    </source>
</evidence>
<proteinExistence type="predicted"/>
<evidence type="ECO:0000256" key="3">
    <source>
        <dbReference type="ARBA" id="ARBA00022842"/>
    </source>
</evidence>
<dbReference type="PIRSF" id="PIRSF015582">
    <property type="entry name" value="Cit_lyase_B"/>
    <property type="match status" value="1"/>
</dbReference>
<feature type="binding site" evidence="5">
    <location>
        <position position="144"/>
    </location>
    <ligand>
        <name>Mg(2+)</name>
        <dbReference type="ChEBI" id="CHEBI:18420"/>
    </ligand>
</feature>
<dbReference type="SUPFAM" id="SSF51621">
    <property type="entry name" value="Phosphoenolpyruvate/pyruvate domain"/>
    <property type="match status" value="1"/>
</dbReference>
<dbReference type="InterPro" id="IPR040442">
    <property type="entry name" value="Pyrv_kinase-like_dom_sf"/>
</dbReference>
<feature type="binding site" evidence="5">
    <location>
        <position position="118"/>
    </location>
    <ligand>
        <name>Mg(2+)</name>
        <dbReference type="ChEBI" id="CHEBI:18420"/>
    </ligand>
</feature>
<dbReference type="InterPro" id="IPR005000">
    <property type="entry name" value="Aldolase/citrate-lyase_domain"/>
</dbReference>
<evidence type="ECO:0000259" key="6">
    <source>
        <dbReference type="Pfam" id="PF03328"/>
    </source>
</evidence>
<comment type="cofactor">
    <cofactor evidence="1">
        <name>Mg(2+)</name>
        <dbReference type="ChEBI" id="CHEBI:18420"/>
    </cofactor>
</comment>
<organism evidence="7 8">
    <name type="scientific">Mycobacterium avium (strain 104)</name>
    <dbReference type="NCBI Taxonomy" id="243243"/>
    <lineage>
        <taxon>Bacteria</taxon>
        <taxon>Bacillati</taxon>
        <taxon>Actinomycetota</taxon>
        <taxon>Actinomycetes</taxon>
        <taxon>Mycobacteriales</taxon>
        <taxon>Mycobacteriaceae</taxon>
        <taxon>Mycobacterium</taxon>
        <taxon>Mycobacterium avium complex (MAC)</taxon>
    </lineage>
</organism>
<name>A0A0H3A535_MYCA1</name>
<dbReference type="Proteomes" id="UP000001574">
    <property type="component" value="Chromosome"/>
</dbReference>
<dbReference type="PANTHER" id="PTHR32308">
    <property type="entry name" value="LYASE BETA SUBUNIT, PUTATIVE (AFU_ORTHOLOGUE AFUA_4G13030)-RELATED"/>
    <property type="match status" value="1"/>
</dbReference>
<dbReference type="GO" id="GO:0000287">
    <property type="term" value="F:magnesium ion binding"/>
    <property type="evidence" value="ECO:0007669"/>
    <property type="project" value="TreeGrafter"/>
</dbReference>
<evidence type="ECO:0000256" key="5">
    <source>
        <dbReference type="PIRSR" id="PIRSR015582-2"/>
    </source>
</evidence>
<protein>
    <submittedName>
        <fullName evidence="7">Citrate lyase</fullName>
    </submittedName>
</protein>
<dbReference type="Gene3D" id="3.20.20.60">
    <property type="entry name" value="Phosphoenolpyruvate-binding domains"/>
    <property type="match status" value="1"/>
</dbReference>
<keyword evidence="3 5" id="KW-0460">Magnesium</keyword>
<dbReference type="PANTHER" id="PTHR32308:SF10">
    <property type="entry name" value="CITRATE LYASE SUBUNIT BETA"/>
    <property type="match status" value="1"/>
</dbReference>
<sequence length="273" mass="28108">MHDDLASARSLLFVPGDRPDRFTKAASSDADGIIIDLEDAVAPEAKARAREAVDRWLATGGVGTVRINGTETPWHQEDLEMAARHGCPVMVPKARSASHLAQISRRLPTGTALIALIETAAGVLAAADICAVEGVVRAAFGSVDLGAELGIDPEDHESLRYARSAVVLGSAAAGLAAPLDGVTTAVHDEGAAGADAARAARLGFGGKLCIHPCQVAPVNSQFSPSIEEQAWARKVMAAGSGNGARTVDGCMVDKPVVDRAARILARAQGLTSP</sequence>
<keyword evidence="2 5" id="KW-0479">Metal-binding</keyword>
<dbReference type="GO" id="GO:0016829">
    <property type="term" value="F:lyase activity"/>
    <property type="evidence" value="ECO:0007669"/>
    <property type="project" value="UniProtKB-KW"/>
</dbReference>
<dbReference type="AlphaFoldDB" id="A0A0H3A535"/>
<dbReference type="InterPro" id="IPR011206">
    <property type="entry name" value="Citrate_lyase_beta/mcl1/mcl2"/>
</dbReference>
<accession>A0A0H3A535</accession>
<evidence type="ECO:0000256" key="1">
    <source>
        <dbReference type="ARBA" id="ARBA00001946"/>
    </source>
</evidence>
<keyword evidence="7" id="KW-0456">Lyase</keyword>
<dbReference type="EMBL" id="CP000479">
    <property type="protein sequence ID" value="ABK69037.1"/>
    <property type="molecule type" value="Genomic_DNA"/>
</dbReference>
<evidence type="ECO:0000313" key="8">
    <source>
        <dbReference type="Proteomes" id="UP000001574"/>
    </source>
</evidence>
<feature type="binding site" evidence="4">
    <location>
        <position position="66"/>
    </location>
    <ligand>
        <name>substrate</name>
    </ligand>
</feature>
<feature type="binding site" evidence="4">
    <location>
        <position position="118"/>
    </location>
    <ligand>
        <name>substrate</name>
    </ligand>
</feature>
<gene>
    <name evidence="7" type="ordered locus">MAV_5074</name>
</gene>